<gene>
    <name evidence="1" type="ORF">KME25_25510</name>
</gene>
<name>A0A951PQH1_9CYAN</name>
<protein>
    <submittedName>
        <fullName evidence="1">DUF2993 domain-containing protein</fullName>
    </submittedName>
</protein>
<organism evidence="1 2">
    <name type="scientific">Symplocastrum torsivum CPER-KK1</name>
    <dbReference type="NCBI Taxonomy" id="450513"/>
    <lineage>
        <taxon>Bacteria</taxon>
        <taxon>Bacillati</taxon>
        <taxon>Cyanobacteriota</taxon>
        <taxon>Cyanophyceae</taxon>
        <taxon>Oscillatoriophycideae</taxon>
        <taxon>Oscillatoriales</taxon>
        <taxon>Microcoleaceae</taxon>
        <taxon>Symplocastrum</taxon>
    </lineage>
</organism>
<reference evidence="1" key="1">
    <citation type="submission" date="2021-05" db="EMBL/GenBank/DDBJ databases">
        <authorList>
            <person name="Pietrasiak N."/>
            <person name="Ward R."/>
            <person name="Stajich J.E."/>
            <person name="Kurbessoian T."/>
        </authorList>
    </citation>
    <scope>NUCLEOTIDE SEQUENCE</scope>
    <source>
        <strain evidence="1">CPER-KK1</strain>
    </source>
</reference>
<dbReference type="InterPro" id="IPR021373">
    <property type="entry name" value="DUF2993"/>
</dbReference>
<proteinExistence type="predicted"/>
<dbReference type="Pfam" id="PF11209">
    <property type="entry name" value="LmeA"/>
    <property type="match status" value="1"/>
</dbReference>
<evidence type="ECO:0000313" key="1">
    <source>
        <dbReference type="EMBL" id="MBW4547773.1"/>
    </source>
</evidence>
<sequence>MGQDIGEQALSKAAEIGLSTQLDEVENLEVDIRTDPGKLLQGELESVKIEGQGLVMQKDLRAEELQVKTGSIAINPLSAAFGKIELTRPTDAEAHVVLTEQDMERAFNSEYIHDKLQNLEVNVNGQPLTINTQRVQFSLPGEEKIDLKAEILVKETGETKQVAFSTVPRLSPGGEKISLEDVQYAEGQELSPDLTAALLDRANELLDLRNFELEGMSLRLKGFDIQKGRLTLQSQARVERFPES</sequence>
<reference evidence="1" key="2">
    <citation type="journal article" date="2022" name="Microbiol. Resour. Announc.">
        <title>Metagenome Sequencing to Explore Phylogenomics of Terrestrial Cyanobacteria.</title>
        <authorList>
            <person name="Ward R.D."/>
            <person name="Stajich J.E."/>
            <person name="Johansen J.R."/>
            <person name="Huntemann M."/>
            <person name="Clum A."/>
            <person name="Foster B."/>
            <person name="Foster B."/>
            <person name="Roux S."/>
            <person name="Palaniappan K."/>
            <person name="Varghese N."/>
            <person name="Mukherjee S."/>
            <person name="Reddy T.B.K."/>
            <person name="Daum C."/>
            <person name="Copeland A."/>
            <person name="Chen I.A."/>
            <person name="Ivanova N.N."/>
            <person name="Kyrpides N.C."/>
            <person name="Shapiro N."/>
            <person name="Eloe-Fadrosh E.A."/>
            <person name="Pietrasiak N."/>
        </authorList>
    </citation>
    <scope>NUCLEOTIDE SEQUENCE</scope>
    <source>
        <strain evidence="1">CPER-KK1</strain>
    </source>
</reference>
<dbReference type="EMBL" id="JAHHIF010000048">
    <property type="protein sequence ID" value="MBW4547773.1"/>
    <property type="molecule type" value="Genomic_DNA"/>
</dbReference>
<dbReference type="AlphaFoldDB" id="A0A951PQH1"/>
<comment type="caution">
    <text evidence="1">The sequence shown here is derived from an EMBL/GenBank/DDBJ whole genome shotgun (WGS) entry which is preliminary data.</text>
</comment>
<evidence type="ECO:0000313" key="2">
    <source>
        <dbReference type="Proteomes" id="UP000753908"/>
    </source>
</evidence>
<accession>A0A951PQH1</accession>
<dbReference type="Proteomes" id="UP000753908">
    <property type="component" value="Unassembled WGS sequence"/>
</dbReference>